<evidence type="ECO:0000313" key="1">
    <source>
        <dbReference type="EMBL" id="AEI46746.1"/>
    </source>
</evidence>
<dbReference type="Proteomes" id="UP000000493">
    <property type="component" value="Chromosome"/>
</dbReference>
<dbReference type="AlphaFoldDB" id="A0A7U3ZGE2"/>
<proteinExistence type="predicted"/>
<gene>
    <name evidence="1" type="ordered locus">Runsl_0294</name>
</gene>
<protein>
    <submittedName>
        <fullName evidence="1">Uncharacterized protein</fullName>
    </submittedName>
</protein>
<name>A0A7U3ZGE2_RUNSL</name>
<organism evidence="1 2">
    <name type="scientific">Runella slithyformis (strain ATCC 29530 / DSM 19594 / LMG 11500 / NCIMB 11436 / LSU 4)</name>
    <dbReference type="NCBI Taxonomy" id="761193"/>
    <lineage>
        <taxon>Bacteria</taxon>
        <taxon>Pseudomonadati</taxon>
        <taxon>Bacteroidota</taxon>
        <taxon>Cytophagia</taxon>
        <taxon>Cytophagales</taxon>
        <taxon>Spirosomataceae</taxon>
        <taxon>Runella</taxon>
    </lineage>
</organism>
<accession>A0A7U3ZGE2</accession>
<evidence type="ECO:0000313" key="2">
    <source>
        <dbReference type="Proteomes" id="UP000000493"/>
    </source>
</evidence>
<sequence>MNSRTLPIIVLLIASTALSTFAQLKAISGTIRDKEAGEKHHGDH</sequence>
<dbReference type="RefSeq" id="WP_013926071.1">
    <property type="nucleotide sequence ID" value="NC_015703.1"/>
</dbReference>
<reference evidence="2" key="1">
    <citation type="submission" date="2011-06" db="EMBL/GenBank/DDBJ databases">
        <title>The complete genome of chromosome of Runella slithyformis DSM 19594.</title>
        <authorList>
            <consortium name="US DOE Joint Genome Institute (JGI-PGF)"/>
            <person name="Lucas S."/>
            <person name="Han J."/>
            <person name="Lapidus A."/>
            <person name="Bruce D."/>
            <person name="Goodwin L."/>
            <person name="Pitluck S."/>
            <person name="Peters L."/>
            <person name="Kyrpides N."/>
            <person name="Mavromatis K."/>
            <person name="Ivanova N."/>
            <person name="Ovchinnikova G."/>
            <person name="Zhang X."/>
            <person name="Misra M."/>
            <person name="Detter J.C."/>
            <person name="Tapia R."/>
            <person name="Han C."/>
            <person name="Land M."/>
            <person name="Hauser L."/>
            <person name="Markowitz V."/>
            <person name="Cheng J.-F."/>
            <person name="Hugenholtz P."/>
            <person name="Woyke T."/>
            <person name="Wu D."/>
            <person name="Tindall B."/>
            <person name="Faehrich R."/>
            <person name="Brambilla E."/>
            <person name="Klenk H.-P."/>
            <person name="Eisen J.A."/>
        </authorList>
    </citation>
    <scope>NUCLEOTIDE SEQUENCE [LARGE SCALE GENOMIC DNA]</scope>
    <source>
        <strain evidence="2">ATCC 29530 / DSM 19594 / LMG 11500 / NCIMB 11436 / LSU 4</strain>
    </source>
</reference>
<dbReference type="KEGG" id="rsi:Runsl_0294"/>
<reference evidence="1 2" key="2">
    <citation type="journal article" date="2012" name="Stand. Genomic Sci.">
        <title>Complete genome sequence of the aquatic bacterium Runella slithyformis type strain (LSU 4(T)).</title>
        <authorList>
            <person name="Copeland A."/>
            <person name="Zhang X."/>
            <person name="Misra M."/>
            <person name="Lapidus A."/>
            <person name="Nolan M."/>
            <person name="Lucas S."/>
            <person name="Deshpande S."/>
            <person name="Cheng J.F."/>
            <person name="Tapia R."/>
            <person name="Goodwin L.A."/>
            <person name="Pitluck S."/>
            <person name="Liolios K."/>
            <person name="Pagani I."/>
            <person name="Ivanova N."/>
            <person name="Mikhailova N."/>
            <person name="Pati A."/>
            <person name="Chen A."/>
            <person name="Palaniappan K."/>
            <person name="Land M."/>
            <person name="Hauser L."/>
            <person name="Pan C."/>
            <person name="Jeffries C.D."/>
            <person name="Detter J.C."/>
            <person name="Brambilla E.M."/>
            <person name="Rohde M."/>
            <person name="Djao O.D."/>
            <person name="Goker M."/>
            <person name="Sikorski J."/>
            <person name="Tindall B.J."/>
            <person name="Woyke T."/>
            <person name="Bristow J."/>
            <person name="Eisen J.A."/>
            <person name="Markowitz V."/>
            <person name="Hugenholtz P."/>
            <person name="Kyrpides N.C."/>
            <person name="Klenk H.P."/>
            <person name="Mavromatis K."/>
        </authorList>
    </citation>
    <scope>NUCLEOTIDE SEQUENCE [LARGE SCALE GENOMIC DNA]</scope>
    <source>
        <strain evidence="2">ATCC 29530 / DSM 19594 / LMG 11500 / NCIMB 11436 / LSU 4</strain>
    </source>
</reference>
<dbReference type="EMBL" id="CP002859">
    <property type="protein sequence ID" value="AEI46746.1"/>
    <property type="molecule type" value="Genomic_DNA"/>
</dbReference>
<keyword evidence="2" id="KW-1185">Reference proteome</keyword>